<sequence length="558" mass="59222">MIVCGIKVSHDGAIAVLDGQRLVFSAEMEKLGNGRRYSALGDLDRIPAVLADHGLDVTDVDRFVIDGWWSQDDGPTLIDTLSGGRPVSVATAPYAADPFAPAPPPRYTFAGIAGSPLAGGYSSYPHASHHLYAGYCTGPFAGQTALGLVWDGGTLPRLYLVRPGRPVTGEYLGPLFGLVGDVFTYFCLALEPFHRPLDGLTEVQIVEHHLGTAGKAMAYAGLGAVDDDVLAALDKLVAELGGQSMGPEIGTTLAARCAALFPSHSSADLIASCQEFIGRMLVGALTDAVARLELPAPLPICLAGGCALNIKWNSMIRSSGLFTGVWVPPFTNDSGAAIGTALCEVLSQGGDPELEWNVYSGPAVTPSRPMPGWTARTCDEAQLAALLHTTGEPVVVVDGRAELGPRALGNRSILAAPVAPAMKDELNRIKHREPYRPVAPICLESEASAVFDPGGADPYMLFDHRLRPGWAERVPAVLHLDGTARLQTIRPDTPHTRVGRVLEEYHRISGIPLLCNTSANLSGHGFFPDVVTATAWGGTPYVWSGGTLYTDERRKNRV</sequence>
<dbReference type="PANTHER" id="PTHR34847:SF1">
    <property type="entry name" value="NODULATION PROTEIN U"/>
    <property type="match status" value="1"/>
</dbReference>
<feature type="domain" description="Carbamoyltransferase C-terminal" evidence="3">
    <location>
        <begin position="390"/>
        <end position="526"/>
    </location>
</feature>
<organism evidence="4 5">
    <name type="scientific">Streptomyces brevispora</name>
    <dbReference type="NCBI Taxonomy" id="887462"/>
    <lineage>
        <taxon>Bacteria</taxon>
        <taxon>Bacillati</taxon>
        <taxon>Actinomycetota</taxon>
        <taxon>Actinomycetes</taxon>
        <taxon>Kitasatosporales</taxon>
        <taxon>Streptomycetaceae</taxon>
        <taxon>Streptomyces</taxon>
    </lineage>
</organism>
<evidence type="ECO:0000259" key="2">
    <source>
        <dbReference type="Pfam" id="PF02543"/>
    </source>
</evidence>
<dbReference type="InterPro" id="IPR051338">
    <property type="entry name" value="NodU/CmcH_Carbamoyltrnsfr"/>
</dbReference>
<dbReference type="InterPro" id="IPR031730">
    <property type="entry name" value="Carbam_trans_C"/>
</dbReference>
<protein>
    <submittedName>
        <fullName evidence="4">Beta-1,4-N-acetylglucosamine oligosaccharide 6-O-carbamoyltransferase NodU</fullName>
    </submittedName>
</protein>
<dbReference type="AlphaFoldDB" id="A0A561V6E9"/>
<feature type="domain" description="Carbamoyltransferase" evidence="2">
    <location>
        <begin position="122"/>
        <end position="342"/>
    </location>
</feature>
<dbReference type="Pfam" id="PF02543">
    <property type="entry name" value="Carbam_trans_N"/>
    <property type="match status" value="2"/>
</dbReference>
<keyword evidence="4" id="KW-0808">Transferase</keyword>
<reference evidence="4 5" key="1">
    <citation type="submission" date="2019-06" db="EMBL/GenBank/DDBJ databases">
        <title>Sequencing the genomes of 1000 actinobacteria strains.</title>
        <authorList>
            <person name="Klenk H.-P."/>
        </authorList>
    </citation>
    <scope>NUCLEOTIDE SEQUENCE [LARGE SCALE GENOMIC DNA]</scope>
    <source>
        <strain evidence="4 5">DSM 42059</strain>
    </source>
</reference>
<dbReference type="RefSeq" id="WP_145766832.1">
    <property type="nucleotide sequence ID" value="NZ_VIWW01000001.1"/>
</dbReference>
<feature type="domain" description="Carbamoyltransferase" evidence="2">
    <location>
        <begin position="3"/>
        <end position="69"/>
    </location>
</feature>
<gene>
    <name evidence="4" type="ORF">FHX80_115703</name>
</gene>
<dbReference type="GO" id="GO:0016740">
    <property type="term" value="F:transferase activity"/>
    <property type="evidence" value="ECO:0007669"/>
    <property type="project" value="UniProtKB-KW"/>
</dbReference>
<name>A0A561V6E9_9ACTN</name>
<dbReference type="Pfam" id="PF16861">
    <property type="entry name" value="Carbam_trans_C"/>
    <property type="match status" value="1"/>
</dbReference>
<dbReference type="Proteomes" id="UP000318186">
    <property type="component" value="Unassembled WGS sequence"/>
</dbReference>
<dbReference type="Gene3D" id="3.30.420.40">
    <property type="match status" value="2"/>
</dbReference>
<proteinExistence type="inferred from homology"/>
<evidence type="ECO:0000256" key="1">
    <source>
        <dbReference type="ARBA" id="ARBA00006129"/>
    </source>
</evidence>
<dbReference type="OrthoDB" id="9780777at2"/>
<dbReference type="Gene3D" id="3.90.870.20">
    <property type="entry name" value="Carbamoyltransferase, C-terminal domain"/>
    <property type="match status" value="1"/>
</dbReference>
<dbReference type="InterPro" id="IPR003696">
    <property type="entry name" value="Carbtransf_dom"/>
</dbReference>
<dbReference type="InterPro" id="IPR043129">
    <property type="entry name" value="ATPase_NBD"/>
</dbReference>
<dbReference type="PANTHER" id="PTHR34847">
    <property type="entry name" value="NODULATION PROTEIN U"/>
    <property type="match status" value="1"/>
</dbReference>
<dbReference type="SUPFAM" id="SSF53067">
    <property type="entry name" value="Actin-like ATPase domain"/>
    <property type="match status" value="1"/>
</dbReference>
<evidence type="ECO:0000259" key="3">
    <source>
        <dbReference type="Pfam" id="PF16861"/>
    </source>
</evidence>
<evidence type="ECO:0000313" key="4">
    <source>
        <dbReference type="EMBL" id="TWG07198.1"/>
    </source>
</evidence>
<comment type="caution">
    <text evidence="4">The sequence shown here is derived from an EMBL/GenBank/DDBJ whole genome shotgun (WGS) entry which is preliminary data.</text>
</comment>
<evidence type="ECO:0000313" key="5">
    <source>
        <dbReference type="Proteomes" id="UP000318186"/>
    </source>
</evidence>
<dbReference type="InterPro" id="IPR038152">
    <property type="entry name" value="Carbam_trans_C_sf"/>
</dbReference>
<comment type="similarity">
    <text evidence="1">Belongs to the NodU/CmcH family.</text>
</comment>
<dbReference type="EMBL" id="VIWW01000001">
    <property type="protein sequence ID" value="TWG07198.1"/>
    <property type="molecule type" value="Genomic_DNA"/>
</dbReference>
<accession>A0A561V6E9</accession>